<feature type="region of interest" description="Disordered" evidence="1">
    <location>
        <begin position="56"/>
        <end position="128"/>
    </location>
</feature>
<feature type="region of interest" description="Disordered" evidence="1">
    <location>
        <begin position="1"/>
        <end position="21"/>
    </location>
</feature>
<proteinExistence type="predicted"/>
<name>A0AAV8XES9_9CUCU</name>
<comment type="caution">
    <text evidence="2">The sequence shown here is derived from an EMBL/GenBank/DDBJ whole genome shotgun (WGS) entry which is preliminary data.</text>
</comment>
<organism evidence="2 3">
    <name type="scientific">Aromia moschata</name>
    <dbReference type="NCBI Taxonomy" id="1265417"/>
    <lineage>
        <taxon>Eukaryota</taxon>
        <taxon>Metazoa</taxon>
        <taxon>Ecdysozoa</taxon>
        <taxon>Arthropoda</taxon>
        <taxon>Hexapoda</taxon>
        <taxon>Insecta</taxon>
        <taxon>Pterygota</taxon>
        <taxon>Neoptera</taxon>
        <taxon>Endopterygota</taxon>
        <taxon>Coleoptera</taxon>
        <taxon>Polyphaga</taxon>
        <taxon>Cucujiformia</taxon>
        <taxon>Chrysomeloidea</taxon>
        <taxon>Cerambycidae</taxon>
        <taxon>Cerambycinae</taxon>
        <taxon>Callichromatini</taxon>
        <taxon>Aromia</taxon>
    </lineage>
</organism>
<feature type="compositionally biased region" description="Basic and acidic residues" evidence="1">
    <location>
        <begin position="84"/>
        <end position="122"/>
    </location>
</feature>
<protein>
    <submittedName>
        <fullName evidence="2">Uncharacterized protein</fullName>
    </submittedName>
</protein>
<dbReference type="EMBL" id="JAPWTK010000703">
    <property type="protein sequence ID" value="KAJ8936914.1"/>
    <property type="molecule type" value="Genomic_DNA"/>
</dbReference>
<sequence length="128" mass="15148">MSISSDSSDTLVLPLHTNLNDPIDTEIEDILKRFDSASNSEVECYNHENVFTESPATKIFNRQNSKNDSDKELTSLSPKTKKRREMEKRRKDRAREKERKQEEAEKEKGHEKAREGKRERRCLNNRRR</sequence>
<accession>A0AAV8XES9</accession>
<dbReference type="AlphaFoldDB" id="A0AAV8XES9"/>
<gene>
    <name evidence="2" type="ORF">NQ318_010941</name>
</gene>
<dbReference type="Proteomes" id="UP001162162">
    <property type="component" value="Unassembled WGS sequence"/>
</dbReference>
<evidence type="ECO:0000313" key="3">
    <source>
        <dbReference type="Proteomes" id="UP001162162"/>
    </source>
</evidence>
<keyword evidence="3" id="KW-1185">Reference proteome</keyword>
<reference evidence="2" key="1">
    <citation type="journal article" date="2023" name="Insect Mol. Biol.">
        <title>Genome sequencing provides insights into the evolution of gene families encoding plant cell wall-degrading enzymes in longhorned beetles.</title>
        <authorList>
            <person name="Shin N.R."/>
            <person name="Okamura Y."/>
            <person name="Kirsch R."/>
            <person name="Pauchet Y."/>
        </authorList>
    </citation>
    <scope>NUCLEOTIDE SEQUENCE</scope>
    <source>
        <strain evidence="2">AMC_N1</strain>
    </source>
</reference>
<feature type="compositionally biased region" description="Polar residues" evidence="1">
    <location>
        <begin position="1"/>
        <end position="10"/>
    </location>
</feature>
<evidence type="ECO:0000256" key="1">
    <source>
        <dbReference type="SAM" id="MobiDB-lite"/>
    </source>
</evidence>
<evidence type="ECO:0000313" key="2">
    <source>
        <dbReference type="EMBL" id="KAJ8936914.1"/>
    </source>
</evidence>